<accession>A0A6M2DQF2</accession>
<keyword evidence="2" id="KW-0548">Nucleotidyltransferase</keyword>
<dbReference type="GO" id="GO:0003964">
    <property type="term" value="F:RNA-directed DNA polymerase activity"/>
    <property type="evidence" value="ECO:0007669"/>
    <property type="project" value="UniProtKB-KW"/>
</dbReference>
<dbReference type="Pfam" id="PF00078">
    <property type="entry name" value="RVT_1"/>
    <property type="match status" value="1"/>
</dbReference>
<name>A0A6M2DQF2_XENCH</name>
<dbReference type="InterPro" id="IPR036691">
    <property type="entry name" value="Endo/exonu/phosph_ase_sf"/>
</dbReference>
<keyword evidence="2" id="KW-0808">Transferase</keyword>
<dbReference type="InterPro" id="IPR005135">
    <property type="entry name" value="Endo/exonuclease/phosphatase"/>
</dbReference>
<dbReference type="InterPro" id="IPR043502">
    <property type="entry name" value="DNA/RNA_pol_sf"/>
</dbReference>
<dbReference type="PROSITE" id="PS50878">
    <property type="entry name" value="RT_POL"/>
    <property type="match status" value="1"/>
</dbReference>
<dbReference type="PANTHER" id="PTHR36688:SF2">
    <property type="entry name" value="ENDONUCLEASE_EXONUCLEASE_PHOSPHATASE DOMAIN-CONTAINING PROTEIN"/>
    <property type="match status" value="1"/>
</dbReference>
<dbReference type="InterPro" id="IPR000477">
    <property type="entry name" value="RT_dom"/>
</dbReference>
<reference evidence="2" key="1">
    <citation type="submission" date="2020-03" db="EMBL/GenBank/DDBJ databases">
        <title>Transcriptomic Profiling of the Digestive Tract of the Rat Flea, Xenopsylla cheopis, Following Blood Feeding and Infection with Yersinia pestis.</title>
        <authorList>
            <person name="Bland D.M."/>
            <person name="Martens C.A."/>
            <person name="Virtaneva K."/>
            <person name="Kanakabandi K."/>
            <person name="Long D."/>
            <person name="Rosenke R."/>
            <person name="Saturday G.A."/>
            <person name="Hoyt F.H."/>
            <person name="Bruno D.P."/>
            <person name="Ribeiro J.M.C."/>
            <person name="Hinnebusch J."/>
        </authorList>
    </citation>
    <scope>NUCLEOTIDE SEQUENCE</scope>
</reference>
<keyword evidence="2" id="KW-0695">RNA-directed DNA polymerase</keyword>
<dbReference type="InterPro" id="IPR052560">
    <property type="entry name" value="RdDP_mobile_element"/>
</dbReference>
<dbReference type="Gene3D" id="3.60.10.10">
    <property type="entry name" value="Endonuclease/exonuclease/phosphatase"/>
    <property type="match status" value="1"/>
</dbReference>
<dbReference type="PANTHER" id="PTHR36688">
    <property type="entry name" value="ENDO/EXONUCLEASE/PHOSPHATASE DOMAIN-CONTAINING PROTEIN"/>
    <property type="match status" value="1"/>
</dbReference>
<dbReference type="CDD" id="cd01650">
    <property type="entry name" value="RT_nLTR_like"/>
    <property type="match status" value="1"/>
</dbReference>
<dbReference type="SUPFAM" id="SSF56672">
    <property type="entry name" value="DNA/RNA polymerases"/>
    <property type="match status" value="1"/>
</dbReference>
<feature type="domain" description="Reverse transcriptase" evidence="1">
    <location>
        <begin position="469"/>
        <end position="734"/>
    </location>
</feature>
<evidence type="ECO:0000313" key="2">
    <source>
        <dbReference type="EMBL" id="NOV48403.1"/>
    </source>
</evidence>
<protein>
    <submittedName>
        <fullName evidence="2">Putative rna-directed dna polymerase from mobile element jockey</fullName>
    </submittedName>
</protein>
<dbReference type="EMBL" id="GIIL01004677">
    <property type="protein sequence ID" value="NOV48403.1"/>
    <property type="molecule type" value="Transcribed_RNA"/>
</dbReference>
<evidence type="ECO:0000259" key="1">
    <source>
        <dbReference type="PROSITE" id="PS50878"/>
    </source>
</evidence>
<dbReference type="AlphaFoldDB" id="A0A6M2DQF2"/>
<sequence length="878" mass="102111">MKIAQWNAKGIIQHKNELEIFLKLNKIDILLISESHFTNASYLRILNYNTYNTNHPDGRAHAGSAILIKNNLKHHVLPPYQKDYLQATIISIETKQYNISIAAVYCPPKHKISSNEFSMFFSTLGHKFIIGGDFNCKHTIWGSRLTTSKGKELLSSINYNNASHFSTGCPTYWPSDFRKTPDLLDFFIVKGIPNQYFKTIANYDLSSDHSPIILTFNTYPVPSYTPAKLHNKYTDWNKFKSIIDGNLALHRPNCPLEIENHLIFFNNSIITATQHATPKNISPKVNSNIPIEIKRLIAAKRKARRTWQRSHLPCDKTTFNHLSNILKKKITSWREESFSSYVSQLNRYDSSIWRHTKNKNKPTQINFPLKIVNDDTWSWAKSDLEKCEAFAEHLTQVYNKQTSTQDDEFLLYQSPNQNVRIRPISPNEIQKEITRMKPKSAPGSDKITPIMLKNLPLKGILFMCNIYNAILQFNYWPNIWKIAKMIVIPKPKKDLTSLNSYRPISLLSCISKILERLLLQRITDDYEESSWLPNYQFGFRKNHSTTQQCNRITNTILEGLNKKQYNIAVFLDVHQAFDKVWHADLKQKIKSTFPRYFQILNSYLNNRKFYISIRNDSSNLKPINCGVPQGSVLSPLLYNLFTSDMPSNPVLTTCTFADDIAIVSNHENIQMANYHLQNYLSELEVWLKKWNMEVNVDKSQHLIVSLRPHNNPPLFLSNNPIPIKDSVKYLGLHLDCKLNWKTHIMKKKKQIELKMKNLNWLLGRSSKLSLDNKVLLYKTIIIPIWTYGIELWGCASKSNIQIIQRTQNKILRTLTNAPWYVPNFILHNDLNIQTVQDVIISRSTNYHTKLEVHTNSIISELPQPTRRLKRKWPCDLQQ</sequence>
<proteinExistence type="predicted"/>
<dbReference type="Pfam" id="PF14529">
    <property type="entry name" value="Exo_endo_phos_2"/>
    <property type="match status" value="1"/>
</dbReference>
<organism evidence="2">
    <name type="scientific">Xenopsylla cheopis</name>
    <name type="common">Oriental rat flea</name>
    <name type="synonym">Pulex cheopis</name>
    <dbReference type="NCBI Taxonomy" id="163159"/>
    <lineage>
        <taxon>Eukaryota</taxon>
        <taxon>Metazoa</taxon>
        <taxon>Ecdysozoa</taxon>
        <taxon>Arthropoda</taxon>
        <taxon>Hexapoda</taxon>
        <taxon>Insecta</taxon>
        <taxon>Pterygota</taxon>
        <taxon>Neoptera</taxon>
        <taxon>Endopterygota</taxon>
        <taxon>Siphonaptera</taxon>
        <taxon>Pulicidae</taxon>
        <taxon>Xenopsyllinae</taxon>
        <taxon>Xenopsylla</taxon>
    </lineage>
</organism>
<dbReference type="SUPFAM" id="SSF56219">
    <property type="entry name" value="DNase I-like"/>
    <property type="match status" value="1"/>
</dbReference>